<feature type="transmembrane region" description="Helical" evidence="2">
    <location>
        <begin position="184"/>
        <end position="204"/>
    </location>
</feature>
<dbReference type="EMBL" id="ML211298">
    <property type="protein sequence ID" value="TFK84717.1"/>
    <property type="molecule type" value="Genomic_DNA"/>
</dbReference>
<keyword evidence="2" id="KW-0472">Membrane</keyword>
<evidence type="ECO:0000259" key="3">
    <source>
        <dbReference type="Pfam" id="PF20151"/>
    </source>
</evidence>
<evidence type="ECO:0000313" key="4">
    <source>
        <dbReference type="EMBL" id="TFK84717.1"/>
    </source>
</evidence>
<organism evidence="4 5">
    <name type="scientific">Polyporus arcularius HHB13444</name>
    <dbReference type="NCBI Taxonomy" id="1314778"/>
    <lineage>
        <taxon>Eukaryota</taxon>
        <taxon>Fungi</taxon>
        <taxon>Dikarya</taxon>
        <taxon>Basidiomycota</taxon>
        <taxon>Agaricomycotina</taxon>
        <taxon>Agaricomycetes</taxon>
        <taxon>Polyporales</taxon>
        <taxon>Polyporaceae</taxon>
        <taxon>Polyporus</taxon>
    </lineage>
</organism>
<feature type="domain" description="DUF6533" evidence="3">
    <location>
        <begin position="23"/>
        <end position="67"/>
    </location>
</feature>
<feature type="transmembrane region" description="Helical" evidence="2">
    <location>
        <begin position="122"/>
        <end position="143"/>
    </location>
</feature>
<feature type="transmembrane region" description="Helical" evidence="2">
    <location>
        <begin position="55"/>
        <end position="76"/>
    </location>
</feature>
<feature type="transmembrane region" description="Helical" evidence="2">
    <location>
        <begin position="259"/>
        <end position="278"/>
    </location>
</feature>
<gene>
    <name evidence="4" type="ORF">K466DRAFT_588699</name>
</gene>
<sequence>MSSDADAAAETVALYSIFYTSGYCNLAAAVLFIYDTCLTFDREVAYFWTAKRIGGPSLLFFANKWISMTIYIMALVEFATFPSDKSCSMFVIAAQAMAILQFMPGAAFSALRAYGLSSSKTLGLLVAALSLVPVGANLVPYAFQYSGVVVPPFGCIVTDNTTAGLDLKFHFYAMTHTHPRNRTVIIVSRVPLIVADMILIYSTWTKLRGSAALTDIRQSNRLTLSDILFRGGMSLSAVYAHCTVVVNPNQEGSEVTDNITFFTAPITAILISRFLLALQEANRMDVRVGPDDPPLDSRDPYNTTSFISTLGGFVNPALSAWSDDEDGIELHVRSASEASEEEKDSAQTEGPEATVSSSSIA</sequence>
<feature type="region of interest" description="Disordered" evidence="1">
    <location>
        <begin position="329"/>
        <end position="361"/>
    </location>
</feature>
<protein>
    <recommendedName>
        <fullName evidence="3">DUF6533 domain-containing protein</fullName>
    </recommendedName>
</protein>
<accession>A0A5C3P743</accession>
<dbReference type="Proteomes" id="UP000308197">
    <property type="component" value="Unassembled WGS sequence"/>
</dbReference>
<dbReference type="Pfam" id="PF20151">
    <property type="entry name" value="DUF6533"/>
    <property type="match status" value="1"/>
</dbReference>
<name>A0A5C3P743_9APHY</name>
<dbReference type="STRING" id="1314778.A0A5C3P743"/>
<keyword evidence="5" id="KW-1185">Reference proteome</keyword>
<dbReference type="InParanoid" id="A0A5C3P743"/>
<reference evidence="4 5" key="1">
    <citation type="journal article" date="2019" name="Nat. Ecol. Evol.">
        <title>Megaphylogeny resolves global patterns of mushroom evolution.</title>
        <authorList>
            <person name="Varga T."/>
            <person name="Krizsan K."/>
            <person name="Foldi C."/>
            <person name="Dima B."/>
            <person name="Sanchez-Garcia M."/>
            <person name="Sanchez-Ramirez S."/>
            <person name="Szollosi G.J."/>
            <person name="Szarkandi J.G."/>
            <person name="Papp V."/>
            <person name="Albert L."/>
            <person name="Andreopoulos W."/>
            <person name="Angelini C."/>
            <person name="Antonin V."/>
            <person name="Barry K.W."/>
            <person name="Bougher N.L."/>
            <person name="Buchanan P."/>
            <person name="Buyck B."/>
            <person name="Bense V."/>
            <person name="Catcheside P."/>
            <person name="Chovatia M."/>
            <person name="Cooper J."/>
            <person name="Damon W."/>
            <person name="Desjardin D."/>
            <person name="Finy P."/>
            <person name="Geml J."/>
            <person name="Haridas S."/>
            <person name="Hughes K."/>
            <person name="Justo A."/>
            <person name="Karasinski D."/>
            <person name="Kautmanova I."/>
            <person name="Kiss B."/>
            <person name="Kocsube S."/>
            <person name="Kotiranta H."/>
            <person name="LaButti K.M."/>
            <person name="Lechner B.E."/>
            <person name="Liimatainen K."/>
            <person name="Lipzen A."/>
            <person name="Lukacs Z."/>
            <person name="Mihaltcheva S."/>
            <person name="Morgado L.N."/>
            <person name="Niskanen T."/>
            <person name="Noordeloos M.E."/>
            <person name="Ohm R.A."/>
            <person name="Ortiz-Santana B."/>
            <person name="Ovrebo C."/>
            <person name="Racz N."/>
            <person name="Riley R."/>
            <person name="Savchenko A."/>
            <person name="Shiryaev A."/>
            <person name="Soop K."/>
            <person name="Spirin V."/>
            <person name="Szebenyi C."/>
            <person name="Tomsovsky M."/>
            <person name="Tulloss R.E."/>
            <person name="Uehling J."/>
            <person name="Grigoriev I.V."/>
            <person name="Vagvolgyi C."/>
            <person name="Papp T."/>
            <person name="Martin F.M."/>
            <person name="Miettinen O."/>
            <person name="Hibbett D.S."/>
            <person name="Nagy L.G."/>
        </authorList>
    </citation>
    <scope>NUCLEOTIDE SEQUENCE [LARGE SCALE GENOMIC DNA]</scope>
    <source>
        <strain evidence="4 5">HHB13444</strain>
    </source>
</reference>
<evidence type="ECO:0000256" key="2">
    <source>
        <dbReference type="SAM" id="Phobius"/>
    </source>
</evidence>
<proteinExistence type="predicted"/>
<feature type="transmembrane region" description="Helical" evidence="2">
    <location>
        <begin position="12"/>
        <end position="34"/>
    </location>
</feature>
<dbReference type="InterPro" id="IPR045340">
    <property type="entry name" value="DUF6533"/>
</dbReference>
<evidence type="ECO:0000256" key="1">
    <source>
        <dbReference type="SAM" id="MobiDB-lite"/>
    </source>
</evidence>
<keyword evidence="2" id="KW-1133">Transmembrane helix</keyword>
<feature type="transmembrane region" description="Helical" evidence="2">
    <location>
        <begin position="88"/>
        <end position="110"/>
    </location>
</feature>
<keyword evidence="2" id="KW-0812">Transmembrane</keyword>
<dbReference type="AlphaFoldDB" id="A0A5C3P743"/>
<evidence type="ECO:0000313" key="5">
    <source>
        <dbReference type="Proteomes" id="UP000308197"/>
    </source>
</evidence>